<keyword evidence="2" id="KW-1185">Reference proteome</keyword>
<dbReference type="EMBL" id="CP012154">
    <property type="protein sequence ID" value="AKS41852.1"/>
    <property type="molecule type" value="Genomic_DNA"/>
</dbReference>
<accession>A0A0K0XW49</accession>
<dbReference type="NCBIfam" id="TIGR00341">
    <property type="entry name" value="TIGR00341 family protein"/>
    <property type="match status" value="1"/>
</dbReference>
<dbReference type="Proteomes" id="UP000066624">
    <property type="component" value="Chromosome"/>
</dbReference>
<dbReference type="AlphaFoldDB" id="A0A0K0XW49"/>
<evidence type="ECO:0000313" key="1">
    <source>
        <dbReference type="EMBL" id="AKS41852.1"/>
    </source>
</evidence>
<dbReference type="InterPro" id="IPR005240">
    <property type="entry name" value="DUF389"/>
</dbReference>
<dbReference type="PANTHER" id="PTHR20992:SF9">
    <property type="entry name" value="AT15442P-RELATED"/>
    <property type="match status" value="1"/>
</dbReference>
<reference evidence="1 2" key="1">
    <citation type="submission" date="2015-07" db="EMBL/GenBank/DDBJ databases">
        <authorList>
            <person name="Noorani M."/>
        </authorList>
    </citation>
    <scope>NUCLEOTIDE SEQUENCE [LARGE SCALE GENOMIC DNA]</scope>
    <source>
        <strain evidence="1 2">KCTC 42284</strain>
    </source>
</reference>
<dbReference type="OrthoDB" id="9790659at2"/>
<dbReference type="Pfam" id="PF04087">
    <property type="entry name" value="DUF389"/>
    <property type="match status" value="1"/>
</dbReference>
<protein>
    <submittedName>
        <fullName evidence="1">TIGR00341 family protein</fullName>
    </submittedName>
</protein>
<dbReference type="RefSeq" id="WP_049725460.1">
    <property type="nucleotide sequence ID" value="NZ_CP012154.1"/>
</dbReference>
<evidence type="ECO:0000313" key="2">
    <source>
        <dbReference type="Proteomes" id="UP000066624"/>
    </source>
</evidence>
<dbReference type="PANTHER" id="PTHR20992">
    <property type="entry name" value="AT15442P-RELATED"/>
    <property type="match status" value="1"/>
</dbReference>
<name>A0A0K0XW49_9GAMM</name>
<dbReference type="KEGG" id="wma:WM2015_1481"/>
<organism evidence="1 2">
    <name type="scientific">Wenzhouxiangella marina</name>
    <dbReference type="NCBI Taxonomy" id="1579979"/>
    <lineage>
        <taxon>Bacteria</taxon>
        <taxon>Pseudomonadati</taxon>
        <taxon>Pseudomonadota</taxon>
        <taxon>Gammaproteobacteria</taxon>
        <taxon>Chromatiales</taxon>
        <taxon>Wenzhouxiangellaceae</taxon>
        <taxon>Wenzhouxiangella</taxon>
    </lineage>
</organism>
<dbReference type="PATRIC" id="fig|1579979.3.peg.1519"/>
<sequence>MAVRLIEMRLPLERLEGLRQRILELEPIELSALVEQDGQRAVLRVLVEQGKVEAFLDRFEALSERYDDFRMTLYAVEATLPVPEAPAENAEQAEPAKSQDEVDRLSRIELHERVRKNARLNPEYLLLVLFSSIVAAVGLVQGNVAVLVGAMVIAPLLGPNMALAMAATLADAGLGWRAVRTGMAGVALATVLGLLCGAFFEVDPALPEIANRTRIGTLDLILALAAGGAGALAMTSGVAGTLVGVMVAVALLPPLLVAALLAGAGQWREAAGALLLYSTNVAAVNLSAIVVFLGRGISPRTWWDKARARRSAWWFLLFWAMALTGLALLFILQNRQLGG</sequence>
<gene>
    <name evidence="1" type="ORF">WM2015_1481</name>
</gene>
<proteinExistence type="predicted"/>